<gene>
    <name evidence="6" type="ORF">Desgi_2348</name>
</gene>
<dbReference type="PROSITE" id="PS00211">
    <property type="entry name" value="ABC_TRANSPORTER_1"/>
    <property type="match status" value="1"/>
</dbReference>
<keyword evidence="4" id="KW-0067">ATP-binding</keyword>
<dbReference type="SMART" id="SM00382">
    <property type="entry name" value="AAA"/>
    <property type="match status" value="1"/>
</dbReference>
<dbReference type="GO" id="GO:0016887">
    <property type="term" value="F:ATP hydrolysis activity"/>
    <property type="evidence" value="ECO:0007669"/>
    <property type="project" value="InterPro"/>
</dbReference>
<dbReference type="InterPro" id="IPR003439">
    <property type="entry name" value="ABC_transporter-like_ATP-bd"/>
</dbReference>
<keyword evidence="7" id="KW-1185">Reference proteome</keyword>
<comment type="similarity">
    <text evidence="1">Belongs to the ABC transporter superfamily.</text>
</comment>
<sequence length="308" mass="33927">MDLAIETINLTKRYGKKVGCVDICLRVPRGQIFGFLGPNGAGKSTLVKTLMGLLFPTSGEARLLGKPLGDIGMRKKIGFLPENFRYHDWLTCKQLLDFHASLYGMSNADKGRRIPQVIEKVGLTGRENQKIRTYSKGMQQRAGLACALLPDPDLLFLDEPTSALDPLGRRDVREILLELRASGKTIFLNSHLLSEVEMICDMVAFIRQGKVIRQGSLDELRSAEINVEMKIDGITEHIKAALGGIARSLTVKGDTVLAAVGQEEDVPLLAEAVIQGGGKLYELNRKRSSLEEMFISMTQEGEKSAGHY</sequence>
<dbReference type="KEGG" id="dgi:Desgi_2348"/>
<dbReference type="eggNOG" id="COG1131">
    <property type="taxonomic scope" value="Bacteria"/>
</dbReference>
<evidence type="ECO:0000256" key="4">
    <source>
        <dbReference type="ARBA" id="ARBA00022840"/>
    </source>
</evidence>
<keyword evidence="2" id="KW-0813">Transport</keyword>
<dbReference type="Proteomes" id="UP000013520">
    <property type="component" value="Chromosome"/>
</dbReference>
<dbReference type="InterPro" id="IPR017871">
    <property type="entry name" value="ABC_transporter-like_CS"/>
</dbReference>
<evidence type="ECO:0000313" key="6">
    <source>
        <dbReference type="EMBL" id="AGL01764.1"/>
    </source>
</evidence>
<accession>R4KGN4</accession>
<dbReference type="PROSITE" id="PS50893">
    <property type="entry name" value="ABC_TRANSPORTER_2"/>
    <property type="match status" value="1"/>
</dbReference>
<evidence type="ECO:0000259" key="5">
    <source>
        <dbReference type="PROSITE" id="PS50893"/>
    </source>
</evidence>
<dbReference type="SUPFAM" id="SSF52540">
    <property type="entry name" value="P-loop containing nucleoside triphosphate hydrolases"/>
    <property type="match status" value="1"/>
</dbReference>
<evidence type="ECO:0000256" key="2">
    <source>
        <dbReference type="ARBA" id="ARBA00022448"/>
    </source>
</evidence>
<dbReference type="Gene3D" id="3.40.50.300">
    <property type="entry name" value="P-loop containing nucleotide triphosphate hydrolases"/>
    <property type="match status" value="1"/>
</dbReference>
<protein>
    <submittedName>
        <fullName evidence="6">ABC-type multidrug transport system, ATPase component</fullName>
    </submittedName>
</protein>
<evidence type="ECO:0000256" key="3">
    <source>
        <dbReference type="ARBA" id="ARBA00022741"/>
    </source>
</evidence>
<dbReference type="EMBL" id="CP003273">
    <property type="protein sequence ID" value="AGL01764.1"/>
    <property type="molecule type" value="Genomic_DNA"/>
</dbReference>
<dbReference type="HOGENOM" id="CLU_000604_1_2_9"/>
<reference evidence="6 7" key="1">
    <citation type="submission" date="2012-01" db="EMBL/GenBank/DDBJ databases">
        <title>Complete sequence of Desulfotomaculum gibsoniae DSM 7213.</title>
        <authorList>
            <consortium name="US DOE Joint Genome Institute"/>
            <person name="Lucas S."/>
            <person name="Han J."/>
            <person name="Lapidus A."/>
            <person name="Cheng J.-F."/>
            <person name="Goodwin L."/>
            <person name="Pitluck S."/>
            <person name="Peters L."/>
            <person name="Ovchinnikova G."/>
            <person name="Teshima H."/>
            <person name="Detter J.C."/>
            <person name="Han C."/>
            <person name="Tapia R."/>
            <person name="Land M."/>
            <person name="Hauser L."/>
            <person name="Kyrpides N."/>
            <person name="Ivanova N."/>
            <person name="Pagani I."/>
            <person name="Parshina S."/>
            <person name="Plugge C."/>
            <person name="Muyzer G."/>
            <person name="Kuever J."/>
            <person name="Ivanova A."/>
            <person name="Nazina T."/>
            <person name="Klenk H.-P."/>
            <person name="Brambilla E."/>
            <person name="Spring S."/>
            <person name="Stams A.F."/>
            <person name="Woyke T."/>
        </authorList>
    </citation>
    <scope>NUCLEOTIDE SEQUENCE [LARGE SCALE GENOMIC DNA]</scope>
    <source>
        <strain evidence="6 7">DSM 7213</strain>
    </source>
</reference>
<dbReference type="Pfam" id="PF00005">
    <property type="entry name" value="ABC_tran"/>
    <property type="match status" value="1"/>
</dbReference>
<evidence type="ECO:0000313" key="7">
    <source>
        <dbReference type="Proteomes" id="UP000013520"/>
    </source>
</evidence>
<keyword evidence="3" id="KW-0547">Nucleotide-binding</keyword>
<dbReference type="PANTHER" id="PTHR43335:SF4">
    <property type="entry name" value="ABC TRANSPORTER, ATP-BINDING PROTEIN"/>
    <property type="match status" value="1"/>
</dbReference>
<feature type="domain" description="ABC transporter" evidence="5">
    <location>
        <begin position="5"/>
        <end position="233"/>
    </location>
</feature>
<evidence type="ECO:0000256" key="1">
    <source>
        <dbReference type="ARBA" id="ARBA00005417"/>
    </source>
</evidence>
<dbReference type="CDD" id="cd03230">
    <property type="entry name" value="ABC_DR_subfamily_A"/>
    <property type="match status" value="1"/>
</dbReference>
<dbReference type="AlphaFoldDB" id="R4KGN4"/>
<dbReference type="GO" id="GO:0005524">
    <property type="term" value="F:ATP binding"/>
    <property type="evidence" value="ECO:0007669"/>
    <property type="project" value="UniProtKB-KW"/>
</dbReference>
<proteinExistence type="inferred from homology"/>
<organism evidence="6 7">
    <name type="scientific">Desulfoscipio gibsoniae DSM 7213</name>
    <dbReference type="NCBI Taxonomy" id="767817"/>
    <lineage>
        <taxon>Bacteria</taxon>
        <taxon>Bacillati</taxon>
        <taxon>Bacillota</taxon>
        <taxon>Clostridia</taxon>
        <taxon>Eubacteriales</taxon>
        <taxon>Desulfallaceae</taxon>
        <taxon>Desulfoscipio</taxon>
    </lineage>
</organism>
<name>R4KGN4_9FIRM</name>
<dbReference type="InterPro" id="IPR027417">
    <property type="entry name" value="P-loop_NTPase"/>
</dbReference>
<dbReference type="PANTHER" id="PTHR43335">
    <property type="entry name" value="ABC TRANSPORTER, ATP-BINDING PROTEIN"/>
    <property type="match status" value="1"/>
</dbReference>
<dbReference type="InterPro" id="IPR003593">
    <property type="entry name" value="AAA+_ATPase"/>
</dbReference>
<dbReference type="STRING" id="767817.Desgi_2348"/>